<sequence>MAEKKGPSVGFDNTPQDEGDDPPGYDEATQFFMLAIQSSLHGDRPFMDPVRQKESPWTASLSLTWFQDGCSIRSVNTRTVSVDYYRASGSDYYPAAGSDSSELQQVDSRYALRTAASGFSLHGQLLSVRLAWDGVRLIDKGNIEVSGLFDFYWFATWAPDTDPWLRQWHNVHNPPSTSIWAWQQQHGRVLDLNTKKLRRVAHDSLAIHIDADPEERGLAGDIYSDRGRDHIVHRYSSNRMRVSPHSIFVENSRFGLPGGNYAILLQPGSAPVVPRWERVTEEDKHKAMQDAKYHHPERRSSRSSVGNANIDTRNGQGSTVAYWFMVMRRTSLNVWLPNHRRRRCY</sequence>
<feature type="region of interest" description="Disordered" evidence="1">
    <location>
        <begin position="287"/>
        <end position="313"/>
    </location>
</feature>
<keyword evidence="3" id="KW-1185">Reference proteome</keyword>
<reference evidence="2" key="2">
    <citation type="submission" date="2023-06" db="EMBL/GenBank/DDBJ databases">
        <authorList>
            <consortium name="Lawrence Berkeley National Laboratory"/>
            <person name="Haridas S."/>
            <person name="Hensen N."/>
            <person name="Bonometti L."/>
            <person name="Westerberg I."/>
            <person name="Brannstrom I.O."/>
            <person name="Guillou S."/>
            <person name="Cros-Aarteil S."/>
            <person name="Calhoun S."/>
            <person name="Kuo A."/>
            <person name="Mondo S."/>
            <person name="Pangilinan J."/>
            <person name="Riley R."/>
            <person name="Labutti K."/>
            <person name="Andreopoulos B."/>
            <person name="Lipzen A."/>
            <person name="Chen C."/>
            <person name="Yanf M."/>
            <person name="Daum C."/>
            <person name="Ng V."/>
            <person name="Clum A."/>
            <person name="Steindorff A."/>
            <person name="Ohm R."/>
            <person name="Martin F."/>
            <person name="Silar P."/>
            <person name="Natvig D."/>
            <person name="Lalanne C."/>
            <person name="Gautier V."/>
            <person name="Ament-Velasquez S.L."/>
            <person name="Kruys A."/>
            <person name="Hutchinson M.I."/>
            <person name="Powell A.J."/>
            <person name="Barry K."/>
            <person name="Miller A.N."/>
            <person name="Grigoriev I.V."/>
            <person name="Debuchy R."/>
            <person name="Gladieux P."/>
            <person name="Thoren M.H."/>
            <person name="Johannesson H."/>
        </authorList>
    </citation>
    <scope>NUCLEOTIDE SEQUENCE</scope>
    <source>
        <strain evidence="2">CBS 118394</strain>
    </source>
</reference>
<name>A0AAE0IQM5_9PEZI</name>
<feature type="compositionally biased region" description="Acidic residues" evidence="1">
    <location>
        <begin position="15"/>
        <end position="24"/>
    </location>
</feature>
<protein>
    <submittedName>
        <fullName evidence="2">Uncharacterized protein</fullName>
    </submittedName>
</protein>
<organism evidence="2 3">
    <name type="scientific">Apodospora peruviana</name>
    <dbReference type="NCBI Taxonomy" id="516989"/>
    <lineage>
        <taxon>Eukaryota</taxon>
        <taxon>Fungi</taxon>
        <taxon>Dikarya</taxon>
        <taxon>Ascomycota</taxon>
        <taxon>Pezizomycotina</taxon>
        <taxon>Sordariomycetes</taxon>
        <taxon>Sordariomycetidae</taxon>
        <taxon>Sordariales</taxon>
        <taxon>Lasiosphaeriaceae</taxon>
        <taxon>Apodospora</taxon>
    </lineage>
</organism>
<feature type="compositionally biased region" description="Basic and acidic residues" evidence="1">
    <location>
        <begin position="287"/>
        <end position="300"/>
    </location>
</feature>
<comment type="caution">
    <text evidence="2">The sequence shown here is derived from an EMBL/GenBank/DDBJ whole genome shotgun (WGS) entry which is preliminary data.</text>
</comment>
<proteinExistence type="predicted"/>
<feature type="region of interest" description="Disordered" evidence="1">
    <location>
        <begin position="1"/>
        <end position="25"/>
    </location>
</feature>
<dbReference type="AlphaFoldDB" id="A0AAE0IQM5"/>
<feature type="compositionally biased region" description="Polar residues" evidence="1">
    <location>
        <begin position="302"/>
        <end position="313"/>
    </location>
</feature>
<dbReference type="EMBL" id="JAUEDM010000001">
    <property type="protein sequence ID" value="KAK3328746.1"/>
    <property type="molecule type" value="Genomic_DNA"/>
</dbReference>
<accession>A0AAE0IQM5</accession>
<dbReference type="Proteomes" id="UP001283341">
    <property type="component" value="Unassembled WGS sequence"/>
</dbReference>
<evidence type="ECO:0000313" key="2">
    <source>
        <dbReference type="EMBL" id="KAK3328746.1"/>
    </source>
</evidence>
<evidence type="ECO:0000256" key="1">
    <source>
        <dbReference type="SAM" id="MobiDB-lite"/>
    </source>
</evidence>
<evidence type="ECO:0000313" key="3">
    <source>
        <dbReference type="Proteomes" id="UP001283341"/>
    </source>
</evidence>
<gene>
    <name evidence="2" type="ORF">B0H66DRAFT_526148</name>
</gene>
<reference evidence="2" key="1">
    <citation type="journal article" date="2023" name="Mol. Phylogenet. Evol.">
        <title>Genome-scale phylogeny and comparative genomics of the fungal order Sordariales.</title>
        <authorList>
            <person name="Hensen N."/>
            <person name="Bonometti L."/>
            <person name="Westerberg I."/>
            <person name="Brannstrom I.O."/>
            <person name="Guillou S."/>
            <person name="Cros-Aarteil S."/>
            <person name="Calhoun S."/>
            <person name="Haridas S."/>
            <person name="Kuo A."/>
            <person name="Mondo S."/>
            <person name="Pangilinan J."/>
            <person name="Riley R."/>
            <person name="LaButti K."/>
            <person name="Andreopoulos B."/>
            <person name="Lipzen A."/>
            <person name="Chen C."/>
            <person name="Yan M."/>
            <person name="Daum C."/>
            <person name="Ng V."/>
            <person name="Clum A."/>
            <person name="Steindorff A."/>
            <person name="Ohm R.A."/>
            <person name="Martin F."/>
            <person name="Silar P."/>
            <person name="Natvig D.O."/>
            <person name="Lalanne C."/>
            <person name="Gautier V."/>
            <person name="Ament-Velasquez S.L."/>
            <person name="Kruys A."/>
            <person name="Hutchinson M.I."/>
            <person name="Powell A.J."/>
            <person name="Barry K."/>
            <person name="Miller A.N."/>
            <person name="Grigoriev I.V."/>
            <person name="Debuchy R."/>
            <person name="Gladieux P."/>
            <person name="Hiltunen Thoren M."/>
            <person name="Johannesson H."/>
        </authorList>
    </citation>
    <scope>NUCLEOTIDE SEQUENCE</scope>
    <source>
        <strain evidence="2">CBS 118394</strain>
    </source>
</reference>